<reference evidence="2 3" key="1">
    <citation type="journal article" date="2018" name="G3 (Bethesda)">
        <title>Phylogenetic and Phylogenomic Definition of Rhizopus Species.</title>
        <authorList>
            <person name="Gryganskyi A.P."/>
            <person name="Golan J."/>
            <person name="Dolatabadi S."/>
            <person name="Mondo S."/>
            <person name="Robb S."/>
            <person name="Idnurm A."/>
            <person name="Muszewska A."/>
            <person name="Steczkiewicz K."/>
            <person name="Masonjones S."/>
            <person name="Liao H.L."/>
            <person name="Gajdeczka M.T."/>
            <person name="Anike F."/>
            <person name="Vuek A."/>
            <person name="Anishchenko I.M."/>
            <person name="Voigt K."/>
            <person name="de Hoog G.S."/>
            <person name="Smith M.E."/>
            <person name="Heitman J."/>
            <person name="Vilgalys R."/>
            <person name="Stajich J.E."/>
        </authorList>
    </citation>
    <scope>NUCLEOTIDE SEQUENCE [LARGE SCALE GENOMIC DNA]</scope>
    <source>
        <strain evidence="2 3">LSU 92-RS-03</strain>
    </source>
</reference>
<dbReference type="InterPro" id="IPR032675">
    <property type="entry name" value="LRR_dom_sf"/>
</dbReference>
<dbReference type="Gene3D" id="1.20.1280.50">
    <property type="match status" value="1"/>
</dbReference>
<proteinExistence type="predicted"/>
<dbReference type="EMBL" id="PJQM01000518">
    <property type="protein sequence ID" value="RCI04978.1"/>
    <property type="molecule type" value="Genomic_DNA"/>
</dbReference>
<dbReference type="AlphaFoldDB" id="A0A367KRZ3"/>
<dbReference type="InterPro" id="IPR001810">
    <property type="entry name" value="F-box_dom"/>
</dbReference>
<dbReference type="SUPFAM" id="SSF81383">
    <property type="entry name" value="F-box domain"/>
    <property type="match status" value="1"/>
</dbReference>
<protein>
    <recommendedName>
        <fullName evidence="1">F-box domain-containing protein</fullName>
    </recommendedName>
</protein>
<organism evidence="2 3">
    <name type="scientific">Rhizopus stolonifer</name>
    <name type="common">Rhizopus nigricans</name>
    <dbReference type="NCBI Taxonomy" id="4846"/>
    <lineage>
        <taxon>Eukaryota</taxon>
        <taxon>Fungi</taxon>
        <taxon>Fungi incertae sedis</taxon>
        <taxon>Mucoromycota</taxon>
        <taxon>Mucoromycotina</taxon>
        <taxon>Mucoromycetes</taxon>
        <taxon>Mucorales</taxon>
        <taxon>Mucorineae</taxon>
        <taxon>Rhizopodaceae</taxon>
        <taxon>Rhizopus</taxon>
    </lineage>
</organism>
<dbReference type="PROSITE" id="PS50181">
    <property type="entry name" value="FBOX"/>
    <property type="match status" value="1"/>
</dbReference>
<dbReference type="Pfam" id="PF12937">
    <property type="entry name" value="F-box-like"/>
    <property type="match status" value="1"/>
</dbReference>
<evidence type="ECO:0000313" key="2">
    <source>
        <dbReference type="EMBL" id="RCI04978.1"/>
    </source>
</evidence>
<evidence type="ECO:0000313" key="3">
    <source>
        <dbReference type="Proteomes" id="UP000253551"/>
    </source>
</evidence>
<feature type="domain" description="F-box" evidence="1">
    <location>
        <begin position="1"/>
        <end position="46"/>
    </location>
</feature>
<dbReference type="Gene3D" id="3.80.10.10">
    <property type="entry name" value="Ribonuclease Inhibitor"/>
    <property type="match status" value="1"/>
</dbReference>
<keyword evidence="3" id="KW-1185">Reference proteome</keyword>
<comment type="caution">
    <text evidence="2">The sequence shown here is derived from an EMBL/GenBank/DDBJ whole genome shotgun (WGS) entry which is preliminary data.</text>
</comment>
<dbReference type="OrthoDB" id="2369094at2759"/>
<evidence type="ECO:0000259" key="1">
    <source>
        <dbReference type="PROSITE" id="PS50181"/>
    </source>
</evidence>
<name>A0A367KRZ3_RHIST</name>
<gene>
    <name evidence="2" type="ORF">CU098_000242</name>
</gene>
<feature type="non-terminal residue" evidence="2">
    <location>
        <position position="495"/>
    </location>
</feature>
<dbReference type="SUPFAM" id="SSF52047">
    <property type="entry name" value="RNI-like"/>
    <property type="match status" value="1"/>
</dbReference>
<dbReference type="InterPro" id="IPR036047">
    <property type="entry name" value="F-box-like_dom_sf"/>
</dbReference>
<accession>A0A367KRZ3</accession>
<sequence length="495" mass="58185">MAKMSKLPQEIIYIIFQNLQKQEAMECRLVCLAWYEIGTQKSFENLVIADDWHLENFLKLFPNSLSYRLISTGKFVKTILIGTYRYTEKTNFSYDTFEALVKYCPYVERLDAEEERLWSYMLDINDRIQWKYLKELPPICNHFDHCIKYSKCLTKLTTGMEHQRDTSFLSFFQTLKSLCLPSSLPVTTIQDLQFIVQKCPKLASLHVSLVMMEKFSQSVYHPLCSPLKQLIFQDYKSNLPPEFARYISEGLVHLTRLQLIIDSSHNNFSLDDAYDRLVDYAMTRLQKTFNLCLTIKAFRDKQNRIDRLIRRFMQCMFIPNFTENKNQKIHNILSIRRGDSKDFIDLNAAWTRHSEDRLVCHLQLTWPMGASNLFTYLEYAVGSIHEIIFTGQLHVLYTQTLNHNSQHAKVSFQHGFMRFFPLPPWKSVNTVVVSKSHVTHSFFHDLSLCYSHLEALCLKENNYQAETQALSSSLCCLVFQIDLQNMTLDRLEMDT</sequence>
<dbReference type="Proteomes" id="UP000253551">
    <property type="component" value="Unassembled WGS sequence"/>
</dbReference>